<dbReference type="InterPro" id="IPR030820">
    <property type="entry name" value="OMP_myx_plus_Proteobacteria"/>
</dbReference>
<dbReference type="SUPFAM" id="SSF56925">
    <property type="entry name" value="OMPA-like"/>
    <property type="match status" value="1"/>
</dbReference>
<reference evidence="1" key="1">
    <citation type="submission" date="2018-06" db="EMBL/GenBank/DDBJ databases">
        <authorList>
            <person name="Zhirakovskaya E."/>
        </authorList>
    </citation>
    <scope>NUCLEOTIDE SEQUENCE</scope>
</reference>
<dbReference type="NCBIfam" id="TIGR04565">
    <property type="entry name" value="OMP_myx_plus"/>
    <property type="match status" value="1"/>
</dbReference>
<dbReference type="AlphaFoldDB" id="A0A3B0ZA87"/>
<proteinExistence type="predicted"/>
<evidence type="ECO:0000313" key="1">
    <source>
        <dbReference type="EMBL" id="VAW78314.1"/>
    </source>
</evidence>
<dbReference type="InterPro" id="IPR011250">
    <property type="entry name" value="OMP/PagP_B-barrel"/>
</dbReference>
<protein>
    <recommendedName>
        <fullName evidence="2">Outer membrane beta-barrel domain-containing protein</fullName>
    </recommendedName>
</protein>
<dbReference type="Gene3D" id="2.40.160.20">
    <property type="match status" value="1"/>
</dbReference>
<accession>A0A3B0ZA87</accession>
<evidence type="ECO:0008006" key="2">
    <source>
        <dbReference type="Google" id="ProtNLM"/>
    </source>
</evidence>
<sequence length="214" mass="24390">MESRICRIFLRTLCWLAITPFVPVLAADQPEQVVRPEIERRDISEDDIDTEDFEIGAFYGLMNVEDFGTNAVYGARLTYHVTEYLFAEGTYGRTDTSETSFERLSGSAQILEDDDRKLEYYNVSFGFNLFPGESFVAGRWAFTSDFFVVAGVGSTNFAGEDKFTWNFGFGYKVLATDWLAFRVDARNHVFDLNLLGESQTNNNLEFTTGMSIFF</sequence>
<dbReference type="EMBL" id="UOFK01000149">
    <property type="protein sequence ID" value="VAW78314.1"/>
    <property type="molecule type" value="Genomic_DNA"/>
</dbReference>
<organism evidence="1">
    <name type="scientific">hydrothermal vent metagenome</name>
    <dbReference type="NCBI Taxonomy" id="652676"/>
    <lineage>
        <taxon>unclassified sequences</taxon>
        <taxon>metagenomes</taxon>
        <taxon>ecological metagenomes</taxon>
    </lineage>
</organism>
<gene>
    <name evidence="1" type="ORF">MNBD_GAMMA13-675</name>
</gene>
<name>A0A3B0ZA87_9ZZZZ</name>